<dbReference type="SUPFAM" id="SSF54236">
    <property type="entry name" value="Ubiquitin-like"/>
    <property type="match status" value="1"/>
</dbReference>
<feature type="compositionally biased region" description="Polar residues" evidence="1">
    <location>
        <begin position="181"/>
        <end position="192"/>
    </location>
</feature>
<proteinExistence type="predicted"/>
<feature type="compositionally biased region" description="Low complexity" evidence="1">
    <location>
        <begin position="144"/>
        <end position="154"/>
    </location>
</feature>
<feature type="region of interest" description="Disordered" evidence="1">
    <location>
        <begin position="1"/>
        <end position="192"/>
    </location>
</feature>
<dbReference type="RefSeq" id="XP_056470302.1">
    <property type="nucleotide sequence ID" value="XM_056622886.1"/>
</dbReference>
<reference evidence="3" key="2">
    <citation type="journal article" date="2023" name="IMA Fungus">
        <title>Comparative genomic study of the Penicillium genus elucidates a diverse pangenome and 15 lateral gene transfer events.</title>
        <authorList>
            <person name="Petersen C."/>
            <person name="Sorensen T."/>
            <person name="Nielsen M.R."/>
            <person name="Sondergaard T.E."/>
            <person name="Sorensen J.L."/>
            <person name="Fitzpatrick D.A."/>
            <person name="Frisvad J.C."/>
            <person name="Nielsen K.L."/>
        </authorList>
    </citation>
    <scope>NUCLEOTIDE SEQUENCE</scope>
    <source>
        <strain evidence="3">IBT 30761</strain>
    </source>
</reference>
<dbReference type="CDD" id="cd17080">
    <property type="entry name" value="Ubl_SLD2_Esc2_like"/>
    <property type="match status" value="1"/>
</dbReference>
<dbReference type="Proteomes" id="UP001149074">
    <property type="component" value="Unassembled WGS sequence"/>
</dbReference>
<organism evidence="3 4">
    <name type="scientific">Penicillium argentinense</name>
    <dbReference type="NCBI Taxonomy" id="1131581"/>
    <lineage>
        <taxon>Eukaryota</taxon>
        <taxon>Fungi</taxon>
        <taxon>Dikarya</taxon>
        <taxon>Ascomycota</taxon>
        <taxon>Pezizomycotina</taxon>
        <taxon>Eurotiomycetes</taxon>
        <taxon>Eurotiomycetidae</taxon>
        <taxon>Eurotiales</taxon>
        <taxon>Aspergillaceae</taxon>
        <taxon>Penicillium</taxon>
    </lineage>
</organism>
<reference evidence="3" key="1">
    <citation type="submission" date="2022-11" db="EMBL/GenBank/DDBJ databases">
        <authorList>
            <person name="Petersen C."/>
        </authorList>
    </citation>
    <scope>NUCLEOTIDE SEQUENCE</scope>
    <source>
        <strain evidence="3">IBT 30761</strain>
    </source>
</reference>
<evidence type="ECO:0000256" key="1">
    <source>
        <dbReference type="SAM" id="MobiDB-lite"/>
    </source>
</evidence>
<evidence type="ECO:0000259" key="2">
    <source>
        <dbReference type="PROSITE" id="PS50053"/>
    </source>
</evidence>
<feature type="compositionally biased region" description="Polar residues" evidence="1">
    <location>
        <begin position="94"/>
        <end position="105"/>
    </location>
</feature>
<dbReference type="OrthoDB" id="3365399at2759"/>
<dbReference type="GeneID" id="81361865"/>
<feature type="domain" description="Ubiquitin-like" evidence="2">
    <location>
        <begin position="328"/>
        <end position="403"/>
    </location>
</feature>
<sequence>MRSFFKKPEWASKSGDTQPEFYRRSEQIYSDIVATNRAAHRKTKSPPDTVEEAITEDDRCSKRPRLPENYGEVPELTEPSQFASESDGEKPPNLSITQDRGNEAQQPLYEEKQLYEEKHSSTTAAAELPDSDLTQAHKYADRPSSPVSSASHQSRQNADPAAHQTKNKGETKENPPEDPNTETFCQSPNQSLPEVDDTIVQILITSEIPNSRSLIVHRKMSQGLRDVRVEWCKRQGIPTEMQSSIYLTWRGRRLFDVTTCRSLGVKAENNRSILGFEDDTAADPEELRIHMVATTENTALLHSEPLPFKSESTQLPPQNPEDEPNQQIKLILRSPGLDDFKIKARPKTMVSKLISVFRSKQNVSADQNIFVIFDGDRLDPDTCLREHDIANLDMLEVQVKKQV</sequence>
<name>A0A9W9EPN5_9EURO</name>
<dbReference type="InterPro" id="IPR022617">
    <property type="entry name" value="Rad60/SUMO-like_dom"/>
</dbReference>
<dbReference type="InterPro" id="IPR029071">
    <property type="entry name" value="Ubiquitin-like_domsf"/>
</dbReference>
<dbReference type="SMART" id="SM00213">
    <property type="entry name" value="UBQ"/>
    <property type="match status" value="1"/>
</dbReference>
<keyword evidence="4" id="KW-1185">Reference proteome</keyword>
<dbReference type="Pfam" id="PF11976">
    <property type="entry name" value="Rad60-SLD"/>
    <property type="match status" value="1"/>
</dbReference>
<dbReference type="PROSITE" id="PS50053">
    <property type="entry name" value="UBIQUITIN_2"/>
    <property type="match status" value="1"/>
</dbReference>
<dbReference type="AlphaFoldDB" id="A0A9W9EPN5"/>
<protein>
    <recommendedName>
        <fullName evidence="2">Ubiquitin-like domain-containing protein</fullName>
    </recommendedName>
</protein>
<dbReference type="Gene3D" id="3.10.20.90">
    <property type="entry name" value="Phosphatidylinositol 3-kinase Catalytic Subunit, Chain A, domain 1"/>
    <property type="match status" value="1"/>
</dbReference>
<dbReference type="EMBL" id="JAPQKI010000010">
    <property type="protein sequence ID" value="KAJ5085624.1"/>
    <property type="molecule type" value="Genomic_DNA"/>
</dbReference>
<evidence type="ECO:0000313" key="3">
    <source>
        <dbReference type="EMBL" id="KAJ5085624.1"/>
    </source>
</evidence>
<feature type="compositionally biased region" description="Basic and acidic residues" evidence="1">
    <location>
        <begin position="109"/>
        <end position="120"/>
    </location>
</feature>
<dbReference type="InterPro" id="IPR000626">
    <property type="entry name" value="Ubiquitin-like_dom"/>
</dbReference>
<gene>
    <name evidence="3" type="ORF">N7532_010395</name>
</gene>
<comment type="caution">
    <text evidence="3">The sequence shown here is derived from an EMBL/GenBank/DDBJ whole genome shotgun (WGS) entry which is preliminary data.</text>
</comment>
<accession>A0A9W9EPN5</accession>
<evidence type="ECO:0000313" key="4">
    <source>
        <dbReference type="Proteomes" id="UP001149074"/>
    </source>
</evidence>
<feature type="compositionally biased region" description="Basic and acidic residues" evidence="1">
    <location>
        <begin position="1"/>
        <end position="10"/>
    </location>
</feature>